<dbReference type="AlphaFoldDB" id="A0A3P1BCU4"/>
<name>A0A3P1BCU4_9BACT</name>
<accession>A0A3P1BCU4</accession>
<dbReference type="InterPro" id="IPR009288">
    <property type="entry name" value="AIG2-like_dom"/>
</dbReference>
<keyword evidence="3" id="KW-1185">Reference proteome</keyword>
<keyword evidence="2" id="KW-0808">Transferase</keyword>
<dbReference type="Proteomes" id="UP000271925">
    <property type="component" value="Unassembled WGS sequence"/>
</dbReference>
<evidence type="ECO:0000313" key="2">
    <source>
        <dbReference type="EMBL" id="RRA98592.1"/>
    </source>
</evidence>
<dbReference type="RefSeq" id="WP_124878388.1">
    <property type="nucleotide sequence ID" value="NZ_RQJO01000015.1"/>
</dbReference>
<comment type="caution">
    <text evidence="2">The sequence shown here is derived from an EMBL/GenBank/DDBJ whole genome shotgun (WGS) entry which is preliminary data.</text>
</comment>
<dbReference type="GO" id="GO:0016740">
    <property type="term" value="F:transferase activity"/>
    <property type="evidence" value="ECO:0007669"/>
    <property type="project" value="UniProtKB-KW"/>
</dbReference>
<dbReference type="Gene3D" id="3.10.490.10">
    <property type="entry name" value="Gamma-glutamyl cyclotransferase-like"/>
    <property type="match status" value="1"/>
</dbReference>
<proteinExistence type="predicted"/>
<sequence length="131" mass="15117">MSTSTTSFRHLFVYGTLLSVSKHPIAEFLRRNTQLVGPGFFPGRLYDLGTYPGAVFNPEADSFVHGEIYFFPEPALKNQKLLRTLDDYEGDEYDRILVPVQTANGFIQCWTYVFNQPTESFPRIFSGRFFR</sequence>
<evidence type="ECO:0000313" key="3">
    <source>
        <dbReference type="Proteomes" id="UP000271925"/>
    </source>
</evidence>
<protein>
    <submittedName>
        <fullName evidence="2">Gamma-glutamylcyclotransferase</fullName>
    </submittedName>
</protein>
<dbReference type="SUPFAM" id="SSF110857">
    <property type="entry name" value="Gamma-glutamyl cyclotransferase-like"/>
    <property type="match status" value="1"/>
</dbReference>
<dbReference type="Pfam" id="PF06094">
    <property type="entry name" value="GGACT"/>
    <property type="match status" value="1"/>
</dbReference>
<dbReference type="EMBL" id="RQJO01000015">
    <property type="protein sequence ID" value="RRA98592.1"/>
    <property type="molecule type" value="Genomic_DNA"/>
</dbReference>
<dbReference type="InterPro" id="IPR013024">
    <property type="entry name" value="GGCT-like"/>
</dbReference>
<reference evidence="2 3" key="1">
    <citation type="submission" date="2018-11" db="EMBL/GenBank/DDBJ databases">
        <authorList>
            <person name="Zhou Z."/>
            <person name="Wang G."/>
        </authorList>
    </citation>
    <scope>NUCLEOTIDE SEQUENCE [LARGE SCALE GENOMIC DNA]</scope>
    <source>
        <strain evidence="2 3">KCTC52004</strain>
    </source>
</reference>
<dbReference type="InterPro" id="IPR036568">
    <property type="entry name" value="GGCT-like_sf"/>
</dbReference>
<evidence type="ECO:0000259" key="1">
    <source>
        <dbReference type="Pfam" id="PF06094"/>
    </source>
</evidence>
<feature type="domain" description="Gamma-glutamylcyclotransferase AIG2-like" evidence="1">
    <location>
        <begin position="11"/>
        <end position="127"/>
    </location>
</feature>
<dbReference type="CDD" id="cd06661">
    <property type="entry name" value="GGCT_like"/>
    <property type="match status" value="1"/>
</dbReference>
<organism evidence="2 3">
    <name type="scientific">Larkinella rosea</name>
    <dbReference type="NCBI Taxonomy" id="2025312"/>
    <lineage>
        <taxon>Bacteria</taxon>
        <taxon>Pseudomonadati</taxon>
        <taxon>Bacteroidota</taxon>
        <taxon>Cytophagia</taxon>
        <taxon>Cytophagales</taxon>
        <taxon>Spirosomataceae</taxon>
        <taxon>Larkinella</taxon>
    </lineage>
</organism>
<dbReference type="OrthoDB" id="482277at2"/>
<gene>
    <name evidence="2" type="ORF">EHT25_26665</name>
</gene>